<dbReference type="OrthoDB" id="45955at2759"/>
<feature type="compositionally biased region" description="Basic and acidic residues" evidence="1">
    <location>
        <begin position="502"/>
        <end position="514"/>
    </location>
</feature>
<organism evidence="3 4">
    <name type="scientific">Seminavis robusta</name>
    <dbReference type="NCBI Taxonomy" id="568900"/>
    <lineage>
        <taxon>Eukaryota</taxon>
        <taxon>Sar</taxon>
        <taxon>Stramenopiles</taxon>
        <taxon>Ochrophyta</taxon>
        <taxon>Bacillariophyta</taxon>
        <taxon>Bacillariophyceae</taxon>
        <taxon>Bacillariophycidae</taxon>
        <taxon>Naviculales</taxon>
        <taxon>Naviculaceae</taxon>
        <taxon>Seminavis</taxon>
    </lineage>
</organism>
<evidence type="ECO:0000313" key="4">
    <source>
        <dbReference type="Proteomes" id="UP001153069"/>
    </source>
</evidence>
<keyword evidence="2" id="KW-0812">Transmembrane</keyword>
<name>A0A9N8HBX0_9STRA</name>
<evidence type="ECO:0000256" key="2">
    <source>
        <dbReference type="SAM" id="Phobius"/>
    </source>
</evidence>
<proteinExistence type="predicted"/>
<dbReference type="EMBL" id="CAICTM010000354">
    <property type="protein sequence ID" value="CAB9508646.1"/>
    <property type="molecule type" value="Genomic_DNA"/>
</dbReference>
<feature type="transmembrane region" description="Helical" evidence="2">
    <location>
        <begin position="12"/>
        <end position="33"/>
    </location>
</feature>
<dbReference type="Proteomes" id="UP001153069">
    <property type="component" value="Unassembled WGS sequence"/>
</dbReference>
<dbReference type="AlphaFoldDB" id="A0A9N8HBX0"/>
<sequence>MASAPWQHCRRCCCRYGIFPVLVVPIVSFGWLLSLYSSVGCKFIDLEIGFQPVNVGWEATSPYSFGPLFYHNQTVEHDSMYRQTFHGGCEAYSDEMYENYVSHDRTFKMIQIMTLISIAASTLAMAVAWLFVISPVPADFLWPAVLLPSIMVAFICEGAKFLIFDTGVCRSAMWYRGSLLVPEKAESCRMGETGWFACAAGVLHFWALVCVCLRSPERRIDDTPFDPLATADASKEEEETSDTPDLEGACGGGSSNTDSQVVVVMDEDPEKLSGKELLILPRLADLPEKAIANTIGSFTELMDSTSCNASDLPLKLGPIDTSFGNCCSPMSEGKPATASPELIPDVPERRVEDAPISPVDFIIEGFDVATDFSQINVCRTMSWLPAQQKALEDSGSSGLTATAQDDSTGDTKDPTATTQALRQKEAPSQAQAQAQAQMQPQQAPENAMQPIPSKEHATSPLEEAVPAKEIPPTREAPALEVPAKEIPPTREAPALEAPSLKDPAKDAPSDDQHNKPAPMFLRLSETRSNDENAPPSPST</sequence>
<evidence type="ECO:0000256" key="1">
    <source>
        <dbReference type="SAM" id="MobiDB-lite"/>
    </source>
</evidence>
<protein>
    <submittedName>
        <fullName evidence="3">Uncharacterized protein</fullName>
    </submittedName>
</protein>
<feature type="region of interest" description="Disordered" evidence="1">
    <location>
        <begin position="393"/>
        <end position="539"/>
    </location>
</feature>
<keyword evidence="2" id="KW-1133">Transmembrane helix</keyword>
<gene>
    <name evidence="3" type="ORF">SEMRO_355_G124980.1</name>
</gene>
<feature type="compositionally biased region" description="Low complexity" evidence="1">
    <location>
        <begin position="426"/>
        <end position="450"/>
    </location>
</feature>
<comment type="caution">
    <text evidence="3">The sequence shown here is derived from an EMBL/GenBank/DDBJ whole genome shotgun (WGS) entry which is preliminary data.</text>
</comment>
<feature type="transmembrane region" description="Helical" evidence="2">
    <location>
        <begin position="109"/>
        <end position="133"/>
    </location>
</feature>
<evidence type="ECO:0000313" key="3">
    <source>
        <dbReference type="EMBL" id="CAB9508646.1"/>
    </source>
</evidence>
<feature type="transmembrane region" description="Helical" evidence="2">
    <location>
        <begin position="140"/>
        <end position="164"/>
    </location>
</feature>
<keyword evidence="4" id="KW-1185">Reference proteome</keyword>
<feature type="compositionally biased region" description="Acidic residues" evidence="1">
    <location>
        <begin position="235"/>
        <end position="245"/>
    </location>
</feature>
<reference evidence="3" key="1">
    <citation type="submission" date="2020-06" db="EMBL/GenBank/DDBJ databases">
        <authorList>
            <consortium name="Plant Systems Biology data submission"/>
        </authorList>
    </citation>
    <scope>NUCLEOTIDE SEQUENCE</scope>
    <source>
        <strain evidence="3">D6</strain>
    </source>
</reference>
<keyword evidence="2" id="KW-0472">Membrane</keyword>
<accession>A0A9N8HBX0</accession>
<feature type="region of interest" description="Disordered" evidence="1">
    <location>
        <begin position="224"/>
        <end position="258"/>
    </location>
</feature>
<feature type="compositionally biased region" description="Polar residues" evidence="1">
    <location>
        <begin position="394"/>
        <end position="406"/>
    </location>
</feature>